<protein>
    <recommendedName>
        <fullName evidence="5">Pre-mRNA splicing factor CLF1</fullName>
    </recommendedName>
</protein>
<dbReference type="Proteomes" id="UP000286045">
    <property type="component" value="Unassembled WGS sequence"/>
</dbReference>
<feature type="region of interest" description="Disordered" evidence="1">
    <location>
        <begin position="575"/>
        <end position="612"/>
    </location>
</feature>
<dbReference type="InterPro" id="IPR011043">
    <property type="entry name" value="Gal_Oxase/kelch_b-propeller"/>
</dbReference>
<evidence type="ECO:0000313" key="4">
    <source>
        <dbReference type="Proteomes" id="UP000286045"/>
    </source>
</evidence>
<dbReference type="SUPFAM" id="SSF50965">
    <property type="entry name" value="Galactose oxidase, central domain"/>
    <property type="match status" value="1"/>
</dbReference>
<keyword evidence="2" id="KW-1133">Transmembrane helix</keyword>
<dbReference type="EMBL" id="RYZI01000055">
    <property type="protein sequence ID" value="RWA12277.1"/>
    <property type="molecule type" value="Genomic_DNA"/>
</dbReference>
<keyword evidence="2" id="KW-0472">Membrane</keyword>
<dbReference type="Gene3D" id="2.120.10.80">
    <property type="entry name" value="Kelch-type beta propeller"/>
    <property type="match status" value="1"/>
</dbReference>
<reference evidence="3 4" key="1">
    <citation type="submission" date="2018-12" db="EMBL/GenBank/DDBJ databases">
        <title>Draft genome sequence of Xylaria grammica IHI A82.</title>
        <authorList>
            <person name="Buettner E."/>
            <person name="Kellner H."/>
        </authorList>
    </citation>
    <scope>NUCLEOTIDE SEQUENCE [LARGE SCALE GENOMIC DNA]</scope>
    <source>
        <strain evidence="3 4">IHI A82</strain>
    </source>
</reference>
<keyword evidence="2" id="KW-0812">Transmembrane</keyword>
<feature type="region of interest" description="Disordered" evidence="1">
    <location>
        <begin position="535"/>
        <end position="556"/>
    </location>
</feature>
<comment type="caution">
    <text evidence="3">The sequence shown here is derived from an EMBL/GenBank/DDBJ whole genome shotgun (WGS) entry which is preliminary data.</text>
</comment>
<feature type="compositionally biased region" description="Basic and acidic residues" evidence="1">
    <location>
        <begin position="582"/>
        <end position="602"/>
    </location>
</feature>
<keyword evidence="4" id="KW-1185">Reference proteome</keyword>
<evidence type="ECO:0000256" key="2">
    <source>
        <dbReference type="SAM" id="Phobius"/>
    </source>
</evidence>
<evidence type="ECO:0000313" key="3">
    <source>
        <dbReference type="EMBL" id="RWA12277.1"/>
    </source>
</evidence>
<evidence type="ECO:0000256" key="1">
    <source>
        <dbReference type="SAM" id="MobiDB-lite"/>
    </source>
</evidence>
<sequence>MLLPKPPVALEGSCTVIFNNTLYAYSGSGFQSLELDDGAVWKKLPEGTSVDGGVCVGSTPKDPSVAGLFIVGGNSSQADYPGLQKFTYSTGKWEKITPQVTVTKNRVYHSATYLNSTGSLLVYAGSTDGNAGLSQQTFTIDTSEPYGVLAFQSEISPPGVAPLLLPWSETQAALVGGNSWNTQVLLFDTTVVVNGISGSWIDSGITLAEPLPKNTTAVKAAIIRGDDGSKHLYTFDLTTLPNTVNRTVLIDADGAPVTLSAPIKPTIASTEEEGGDRAINERSLLANNWPPYNSTYAPKSTRTDYSIATDPNGLVVMSGGNDDDLVCMFNAKANTWENATAVLGAESISIQSTPSAASTLTTGPSSTSSATITATSAASTTSPAAAAPAAAKSALPSTTVLGIALGSIFGFAFLLGLILLLLRRHQRRQSFIETGHARRASGIPEKDFFHEDSAQASGGYFRGHTQQDSQGSFSSMAIFLGKAQKPTIQRKGSNEKKRASNGSAYGKDIKHTISRPQPHMTTQPSFLAEDGKVIMPPEPAQPKPRIRPTVDTDSAMRRSSGWNRYWSGGSTSIIGFGGSSKSRRDTEVSDESSRYSDTHRMTQDSATVPPLQVPADGRPSFHRVNSGSPTISQYDPKVREGLSGQIERPVSAVSEVSALSSSGYSSGIPPSVHEAWDPTVPKKPWGSDRAPSSAYSSGIGSESLYPTGLGAPTATRPPVGVGMSRQPPLAVASMSTDMSWLNLGDNDRSTDNNRPYR</sequence>
<proteinExistence type="predicted"/>
<feature type="transmembrane region" description="Helical" evidence="2">
    <location>
        <begin position="400"/>
        <end position="422"/>
    </location>
</feature>
<feature type="region of interest" description="Disordered" evidence="1">
    <location>
        <begin position="486"/>
        <end position="520"/>
    </location>
</feature>
<name>A0A439DCX5_9PEZI</name>
<dbReference type="InterPro" id="IPR015915">
    <property type="entry name" value="Kelch-typ_b-propeller"/>
</dbReference>
<organism evidence="3 4">
    <name type="scientific">Xylaria grammica</name>
    <dbReference type="NCBI Taxonomy" id="363999"/>
    <lineage>
        <taxon>Eukaryota</taxon>
        <taxon>Fungi</taxon>
        <taxon>Dikarya</taxon>
        <taxon>Ascomycota</taxon>
        <taxon>Pezizomycotina</taxon>
        <taxon>Sordariomycetes</taxon>
        <taxon>Xylariomycetidae</taxon>
        <taxon>Xylariales</taxon>
        <taxon>Xylariaceae</taxon>
        <taxon>Xylaria</taxon>
    </lineage>
</organism>
<dbReference type="AlphaFoldDB" id="A0A439DCX5"/>
<gene>
    <name evidence="3" type="ORF">EKO27_g2816</name>
</gene>
<evidence type="ECO:0008006" key="5">
    <source>
        <dbReference type="Google" id="ProtNLM"/>
    </source>
</evidence>
<feature type="region of interest" description="Disordered" evidence="1">
    <location>
        <begin position="706"/>
        <end position="757"/>
    </location>
</feature>
<accession>A0A439DCX5</accession>
<dbReference type="STRING" id="363999.A0A439DCX5"/>